<evidence type="ECO:0000313" key="2">
    <source>
        <dbReference type="EMBL" id="SCL44799.1"/>
    </source>
</evidence>
<protein>
    <submittedName>
        <fullName evidence="2">Uncharacterized protein</fullName>
    </submittedName>
</protein>
<reference evidence="3" key="1">
    <citation type="submission" date="2016-06" db="EMBL/GenBank/DDBJ databases">
        <authorList>
            <person name="Varghese N."/>
            <person name="Submissions Spin"/>
        </authorList>
    </citation>
    <scope>NUCLEOTIDE SEQUENCE [LARGE SCALE GENOMIC DNA]</scope>
    <source>
        <strain evidence="3">DSM 43903</strain>
    </source>
</reference>
<accession>A0A1C6TT00</accession>
<dbReference type="EMBL" id="FMHZ01000002">
    <property type="protein sequence ID" value="SCL44799.1"/>
    <property type="molecule type" value="Genomic_DNA"/>
</dbReference>
<name>A0A1C6TT00_9ACTN</name>
<keyword evidence="3" id="KW-1185">Reference proteome</keyword>
<organism evidence="2 3">
    <name type="scientific">Micromonospora citrea</name>
    <dbReference type="NCBI Taxonomy" id="47855"/>
    <lineage>
        <taxon>Bacteria</taxon>
        <taxon>Bacillati</taxon>
        <taxon>Actinomycetota</taxon>
        <taxon>Actinomycetes</taxon>
        <taxon>Micromonosporales</taxon>
        <taxon>Micromonosporaceae</taxon>
        <taxon>Micromonospora</taxon>
    </lineage>
</organism>
<sequence length="137" mass="14347">MRQFQGTKKAVTTLGMSAVAVITSLAVAAPAHASADISWTYSPDGGAKGWFDADVAGWTGAEEITACDIKSDGFAAFVLLRDANGNRIASVRDTGNDGSCTSTSSNMITDERSVQLTVCTDTGGNVFYECSTRFGWS</sequence>
<feature type="signal peptide" evidence="1">
    <location>
        <begin position="1"/>
        <end position="33"/>
    </location>
</feature>
<proteinExistence type="predicted"/>
<evidence type="ECO:0000256" key="1">
    <source>
        <dbReference type="SAM" id="SignalP"/>
    </source>
</evidence>
<dbReference type="Proteomes" id="UP000199001">
    <property type="component" value="Unassembled WGS sequence"/>
</dbReference>
<feature type="chain" id="PRO_5039114319" evidence="1">
    <location>
        <begin position="34"/>
        <end position="137"/>
    </location>
</feature>
<dbReference type="AlphaFoldDB" id="A0A1C6TT00"/>
<evidence type="ECO:0000313" key="3">
    <source>
        <dbReference type="Proteomes" id="UP000199001"/>
    </source>
</evidence>
<gene>
    <name evidence="2" type="ORF">GA0070606_0457</name>
</gene>
<keyword evidence="1" id="KW-0732">Signal</keyword>